<feature type="domain" description="Condensation" evidence="1">
    <location>
        <begin position="11"/>
        <end position="158"/>
    </location>
</feature>
<dbReference type="PANTHER" id="PTHR45527:SF1">
    <property type="entry name" value="FATTY ACID SYNTHASE"/>
    <property type="match status" value="1"/>
</dbReference>
<dbReference type="GO" id="GO:0044550">
    <property type="term" value="P:secondary metabolite biosynthetic process"/>
    <property type="evidence" value="ECO:0007669"/>
    <property type="project" value="TreeGrafter"/>
</dbReference>
<proteinExistence type="predicted"/>
<dbReference type="GO" id="GO:0043041">
    <property type="term" value="P:amino acid activation for nonribosomal peptide biosynthetic process"/>
    <property type="evidence" value="ECO:0007669"/>
    <property type="project" value="TreeGrafter"/>
</dbReference>
<dbReference type="GO" id="GO:0031177">
    <property type="term" value="F:phosphopantetheine binding"/>
    <property type="evidence" value="ECO:0007669"/>
    <property type="project" value="TreeGrafter"/>
</dbReference>
<reference evidence="2" key="1">
    <citation type="journal article" date="2020" name="mSystems">
        <title>Genome- and Community-Level Interaction Insights into Carbon Utilization and Element Cycling Functions of Hydrothermarchaeota in Hydrothermal Sediment.</title>
        <authorList>
            <person name="Zhou Z."/>
            <person name="Liu Y."/>
            <person name="Xu W."/>
            <person name="Pan J."/>
            <person name="Luo Z.H."/>
            <person name="Li M."/>
        </authorList>
    </citation>
    <scope>NUCLEOTIDE SEQUENCE [LARGE SCALE GENOMIC DNA]</scope>
    <source>
        <strain evidence="2">HyVt-527</strain>
    </source>
</reference>
<evidence type="ECO:0000313" key="2">
    <source>
        <dbReference type="EMBL" id="HHJ52558.1"/>
    </source>
</evidence>
<dbReference type="SUPFAM" id="SSF52777">
    <property type="entry name" value="CoA-dependent acyltransferases"/>
    <property type="match status" value="1"/>
</dbReference>
<organism evidence="2">
    <name type="scientific">Caldithrix abyssi</name>
    <dbReference type="NCBI Taxonomy" id="187145"/>
    <lineage>
        <taxon>Bacteria</taxon>
        <taxon>Pseudomonadati</taxon>
        <taxon>Calditrichota</taxon>
        <taxon>Calditrichia</taxon>
        <taxon>Calditrichales</taxon>
        <taxon>Calditrichaceae</taxon>
        <taxon>Caldithrix</taxon>
    </lineage>
</organism>
<feature type="non-terminal residue" evidence="2">
    <location>
        <position position="158"/>
    </location>
</feature>
<accession>A0A7V5UES6</accession>
<dbReference type="Gene3D" id="3.30.559.10">
    <property type="entry name" value="Chloramphenicol acetyltransferase-like domain"/>
    <property type="match status" value="1"/>
</dbReference>
<dbReference type="Pfam" id="PF00668">
    <property type="entry name" value="Condensation"/>
    <property type="match status" value="1"/>
</dbReference>
<dbReference type="PANTHER" id="PTHR45527">
    <property type="entry name" value="NONRIBOSOMAL PEPTIDE SYNTHETASE"/>
    <property type="match status" value="1"/>
</dbReference>
<evidence type="ECO:0000259" key="1">
    <source>
        <dbReference type="Pfam" id="PF00668"/>
    </source>
</evidence>
<sequence>MNKSAKNKNIEAIYPLSPLQQGMLFHYVYNPQSATYFEQFSAKFKGHIDPEIFEYAWKAVVRRHSALRTSFVWKKLDRMLQVVHRDVDVSVNFLDWRDVPENDQPKRLEKFAAEDRQKGFNLAKAPLLRFFLIRLKDDLYQFLWSFHHLLADGWSMPI</sequence>
<protein>
    <submittedName>
        <fullName evidence="2">Non-ribosomal peptide synthetase</fullName>
    </submittedName>
</protein>
<dbReference type="InterPro" id="IPR001242">
    <property type="entry name" value="Condensation_dom"/>
</dbReference>
<gene>
    <name evidence="2" type="ORF">ENJ89_05145</name>
</gene>
<dbReference type="GO" id="GO:0003824">
    <property type="term" value="F:catalytic activity"/>
    <property type="evidence" value="ECO:0007669"/>
    <property type="project" value="InterPro"/>
</dbReference>
<dbReference type="Proteomes" id="UP000886124">
    <property type="component" value="Unassembled WGS sequence"/>
</dbReference>
<name>A0A7V5UES6_CALAY</name>
<dbReference type="InterPro" id="IPR023213">
    <property type="entry name" value="CAT-like_dom_sf"/>
</dbReference>
<dbReference type="GO" id="GO:0005737">
    <property type="term" value="C:cytoplasm"/>
    <property type="evidence" value="ECO:0007669"/>
    <property type="project" value="TreeGrafter"/>
</dbReference>
<comment type="caution">
    <text evidence="2">The sequence shown here is derived from an EMBL/GenBank/DDBJ whole genome shotgun (WGS) entry which is preliminary data.</text>
</comment>
<dbReference type="EMBL" id="DROD01000352">
    <property type="protein sequence ID" value="HHJ52558.1"/>
    <property type="molecule type" value="Genomic_DNA"/>
</dbReference>
<dbReference type="AlphaFoldDB" id="A0A7V5UES6"/>